<protein>
    <recommendedName>
        <fullName evidence="4">Tetratricopeptide repeat protein</fullName>
    </recommendedName>
</protein>
<feature type="transmembrane region" description="Helical" evidence="1">
    <location>
        <begin position="75"/>
        <end position="94"/>
    </location>
</feature>
<feature type="transmembrane region" description="Helical" evidence="1">
    <location>
        <begin position="199"/>
        <end position="221"/>
    </location>
</feature>
<gene>
    <name evidence="2" type="ORF">LIZ65_05775</name>
</gene>
<organism evidence="2 3">
    <name type="scientific">Bariatricus massiliensis</name>
    <dbReference type="NCBI Taxonomy" id="1745713"/>
    <lineage>
        <taxon>Bacteria</taxon>
        <taxon>Bacillati</taxon>
        <taxon>Bacillota</taxon>
        <taxon>Clostridia</taxon>
        <taxon>Lachnospirales</taxon>
        <taxon>Lachnospiraceae</taxon>
        <taxon>Bariatricus</taxon>
    </lineage>
</organism>
<dbReference type="EMBL" id="JAJCIS010000002">
    <property type="protein sequence ID" value="MCB7386791.1"/>
    <property type="molecule type" value="Genomic_DNA"/>
</dbReference>
<keyword evidence="1" id="KW-0812">Transmembrane</keyword>
<comment type="caution">
    <text evidence="2">The sequence shown here is derived from an EMBL/GenBank/DDBJ whole genome shotgun (WGS) entry which is preliminary data.</text>
</comment>
<keyword evidence="1" id="KW-0472">Membrane</keyword>
<sequence length="389" mass="44005">MLKKLWIAASIGMSLTAGLFLYEGGKLLFVYRDRRMGLLISAAGIAAGCSFLWSFCESLRTLPDTEEKLEKRRRTQVRDAVIAYVAFGLGLAGIVSYQMRFYSLTTTVICAGGMFALQMLLLWAIRGVSSFTHLQEQEFQKRLQAQTAAGDWEGYIVYDEDSVKLDAYVLECKNSIQTSAGFIFALCMSALLNISRLRFMTVVIVVIALVCMYLLKLWLAIKTAGKVVTLIKEGKDKSLLGFFAAYYACANCKADSVDSLILLNVVPALCHQGAYRQAEELLRTLRRPAKMEAYFIQYEWICREGMVDRGGCIEALGRFEQAILRLKGKNKESMQRLYELFADFTYLRYEKVIEASKKLEGLSKPQREYRLKLAEDAENKIFGIEKEDA</sequence>
<feature type="transmembrane region" description="Helical" evidence="1">
    <location>
        <begin position="101"/>
        <end position="125"/>
    </location>
</feature>
<keyword evidence="1" id="KW-1133">Transmembrane helix</keyword>
<feature type="transmembrane region" description="Helical" evidence="1">
    <location>
        <begin position="36"/>
        <end position="55"/>
    </location>
</feature>
<evidence type="ECO:0000256" key="1">
    <source>
        <dbReference type="SAM" id="Phobius"/>
    </source>
</evidence>
<keyword evidence="3" id="KW-1185">Reference proteome</keyword>
<evidence type="ECO:0008006" key="4">
    <source>
        <dbReference type="Google" id="ProtNLM"/>
    </source>
</evidence>
<dbReference type="Proteomes" id="UP001299546">
    <property type="component" value="Unassembled WGS sequence"/>
</dbReference>
<proteinExistence type="predicted"/>
<accession>A0ABS8DEF0</accession>
<evidence type="ECO:0000313" key="2">
    <source>
        <dbReference type="EMBL" id="MCB7386791.1"/>
    </source>
</evidence>
<reference evidence="2 3" key="1">
    <citation type="submission" date="2021-10" db="EMBL/GenBank/DDBJ databases">
        <title>Collection of gut derived symbiotic bacterial strains cultured from healthy donors.</title>
        <authorList>
            <person name="Lin H."/>
            <person name="Littmann E."/>
            <person name="Kohout C."/>
            <person name="Pamer E.G."/>
        </authorList>
    </citation>
    <scope>NUCLEOTIDE SEQUENCE [LARGE SCALE GENOMIC DNA]</scope>
    <source>
        <strain evidence="2 3">DFI.1.165</strain>
    </source>
</reference>
<evidence type="ECO:0000313" key="3">
    <source>
        <dbReference type="Proteomes" id="UP001299546"/>
    </source>
</evidence>
<feature type="transmembrane region" description="Helical" evidence="1">
    <location>
        <begin position="6"/>
        <end position="24"/>
    </location>
</feature>
<dbReference type="RefSeq" id="WP_066736321.1">
    <property type="nucleotide sequence ID" value="NZ_JAJCIQ010000002.1"/>
</dbReference>
<name>A0ABS8DEF0_9FIRM</name>